<evidence type="ECO:0000313" key="3">
    <source>
        <dbReference type="EMBL" id="OZI63156.1"/>
    </source>
</evidence>
<comment type="caution">
    <text evidence="3">The sequence shown here is derived from an EMBL/GenBank/DDBJ whole genome shotgun (WGS) entry which is preliminary data.</text>
</comment>
<dbReference type="Pfam" id="PF00498">
    <property type="entry name" value="FHA"/>
    <property type="match status" value="1"/>
</dbReference>
<dbReference type="PROSITE" id="PS50006">
    <property type="entry name" value="FHA_DOMAIN"/>
    <property type="match status" value="1"/>
</dbReference>
<organism evidence="3 4">
    <name type="scientific">Bordetella genomosp. 11</name>
    <dbReference type="NCBI Taxonomy" id="1416808"/>
    <lineage>
        <taxon>Bacteria</taxon>
        <taxon>Pseudomonadati</taxon>
        <taxon>Pseudomonadota</taxon>
        <taxon>Betaproteobacteria</taxon>
        <taxon>Burkholderiales</taxon>
        <taxon>Alcaligenaceae</taxon>
        <taxon>Bordetella</taxon>
    </lineage>
</organism>
<evidence type="ECO:0000313" key="4">
    <source>
        <dbReference type="Proteomes" id="UP000215767"/>
    </source>
</evidence>
<dbReference type="RefSeq" id="WP_094844416.1">
    <property type="nucleotide sequence ID" value="NZ_NEVS01000004.1"/>
</dbReference>
<feature type="domain" description="FHA" evidence="2">
    <location>
        <begin position="26"/>
        <end position="76"/>
    </location>
</feature>
<feature type="region of interest" description="Disordered" evidence="1">
    <location>
        <begin position="169"/>
        <end position="239"/>
    </location>
</feature>
<dbReference type="Gene3D" id="2.60.200.20">
    <property type="match status" value="1"/>
</dbReference>
<protein>
    <recommendedName>
        <fullName evidence="2">FHA domain-containing protein</fullName>
    </recommendedName>
</protein>
<dbReference type="CDD" id="cd00060">
    <property type="entry name" value="FHA"/>
    <property type="match status" value="1"/>
</dbReference>
<dbReference type="OrthoDB" id="273564at2"/>
<gene>
    <name evidence="3" type="ORF">CAL28_29125</name>
</gene>
<accession>A0A261UMQ9</accession>
<dbReference type="EMBL" id="NEVS01000004">
    <property type="protein sequence ID" value="OZI63156.1"/>
    <property type="molecule type" value="Genomic_DNA"/>
</dbReference>
<evidence type="ECO:0000256" key="1">
    <source>
        <dbReference type="SAM" id="MobiDB-lite"/>
    </source>
</evidence>
<dbReference type="SUPFAM" id="SSF49879">
    <property type="entry name" value="SMAD/FHA domain"/>
    <property type="match status" value="1"/>
</dbReference>
<dbReference type="Proteomes" id="UP000215767">
    <property type="component" value="Unassembled WGS sequence"/>
</dbReference>
<dbReference type="InterPro" id="IPR008984">
    <property type="entry name" value="SMAD_FHA_dom_sf"/>
</dbReference>
<dbReference type="AlphaFoldDB" id="A0A261UMQ9"/>
<evidence type="ECO:0000259" key="2">
    <source>
        <dbReference type="PROSITE" id="PS50006"/>
    </source>
</evidence>
<dbReference type="InterPro" id="IPR000253">
    <property type="entry name" value="FHA_dom"/>
</dbReference>
<reference evidence="4" key="1">
    <citation type="submission" date="2017-05" db="EMBL/GenBank/DDBJ databases">
        <title>Complete and WGS of Bordetella genogroups.</title>
        <authorList>
            <person name="Spilker T."/>
            <person name="Lipuma J."/>
        </authorList>
    </citation>
    <scope>NUCLEOTIDE SEQUENCE [LARGE SCALE GENOMIC DNA]</scope>
    <source>
        <strain evidence="4">AU8856</strain>
    </source>
</reference>
<name>A0A261UMQ9_9BORD</name>
<proteinExistence type="predicted"/>
<sequence>MKLTVNRRLDAQPHTPTAAVFLAPGGTIGRALENQLALPDATGLCRVQAALRYRDGGWRLANLSAMSAVTVNGMPLPAARDQLLENGDEVTIGPYVLSADTTVGQAGAGPAQADVFGDLIGPGTLPVASMSELGVHPFDMESAVSRNPDDPLAQLRDDGWAHDAAQRDPLALFPDPGGVHHALSDPTPAMLPADDPLSARRAEPIGDTLRPVTGAHGHGAMRDDSPEYGNPMTPPRPRR</sequence>
<keyword evidence="4" id="KW-1185">Reference proteome</keyword>